<dbReference type="CDD" id="cd02440">
    <property type="entry name" value="AdoMet_MTases"/>
    <property type="match status" value="1"/>
</dbReference>
<dbReference type="InterPro" id="IPR041068">
    <property type="entry name" value="HTH_51"/>
</dbReference>
<evidence type="ECO:0000256" key="2">
    <source>
        <dbReference type="ARBA" id="ARBA00022450"/>
    </source>
</evidence>
<dbReference type="Pfam" id="PF00109">
    <property type="entry name" value="ketoacyl-synt"/>
    <property type="match status" value="1"/>
</dbReference>
<dbReference type="PROSITE" id="PS52004">
    <property type="entry name" value="KS3_2"/>
    <property type="match status" value="1"/>
</dbReference>
<feature type="domain" description="Ketosynthase family 3 (KS3)" evidence="9">
    <location>
        <begin position="9"/>
        <end position="430"/>
    </location>
</feature>
<feature type="region of interest" description="N-terminal hotdog fold" evidence="6">
    <location>
        <begin position="948"/>
        <end position="1078"/>
    </location>
</feature>
<dbReference type="InterPro" id="IPR014030">
    <property type="entry name" value="Ketoacyl_synth_N"/>
</dbReference>
<dbReference type="InterPro" id="IPR001227">
    <property type="entry name" value="Ac_transferase_dom_sf"/>
</dbReference>
<dbReference type="Gene3D" id="3.40.50.150">
    <property type="entry name" value="Vaccinia Virus protein VP39"/>
    <property type="match status" value="1"/>
</dbReference>
<dbReference type="PANTHER" id="PTHR43775">
    <property type="entry name" value="FATTY ACID SYNTHASE"/>
    <property type="match status" value="1"/>
</dbReference>
<dbReference type="Pfam" id="PF02801">
    <property type="entry name" value="Ketoacyl-synt_C"/>
    <property type="match status" value="1"/>
</dbReference>
<dbReference type="InterPro" id="IPR050091">
    <property type="entry name" value="PKS_NRPS_Biosynth_Enz"/>
</dbReference>
<dbReference type="SMART" id="SM00823">
    <property type="entry name" value="PKS_PP"/>
    <property type="match status" value="2"/>
</dbReference>
<dbReference type="InterPro" id="IPR049900">
    <property type="entry name" value="PKS_mFAS_DH"/>
</dbReference>
<keyword evidence="3" id="KW-0597">Phosphoprotein</keyword>
<dbReference type="Pfam" id="PF18558">
    <property type="entry name" value="HTH_51"/>
    <property type="match status" value="1"/>
</dbReference>
<keyword evidence="2" id="KW-0596">Phosphopantetheine</keyword>
<dbReference type="Proteomes" id="UP001152592">
    <property type="component" value="Unassembled WGS sequence"/>
</dbReference>
<dbReference type="SUPFAM" id="SSF53335">
    <property type="entry name" value="S-adenosyl-L-methionine-dependent methyltransferases"/>
    <property type="match status" value="1"/>
</dbReference>
<dbReference type="SUPFAM" id="SSF53901">
    <property type="entry name" value="Thiolase-like"/>
    <property type="match status" value="1"/>
</dbReference>
<dbReference type="InterPro" id="IPR020841">
    <property type="entry name" value="PKS_Beta-ketoAc_synthase_dom"/>
</dbReference>
<dbReference type="GO" id="GO:0030639">
    <property type="term" value="P:polyketide biosynthetic process"/>
    <property type="evidence" value="ECO:0007669"/>
    <property type="project" value="UniProtKB-ARBA"/>
</dbReference>
<dbReference type="InterPro" id="IPR042104">
    <property type="entry name" value="PKS_dehydratase_sf"/>
</dbReference>
<feature type="compositionally biased region" description="Low complexity" evidence="7">
    <location>
        <begin position="1280"/>
        <end position="1289"/>
    </location>
</feature>
<dbReference type="EMBL" id="CAJVPD010000199">
    <property type="protein sequence ID" value="CAG8365314.1"/>
    <property type="molecule type" value="Genomic_DNA"/>
</dbReference>
<feature type="region of interest" description="C-terminal hotdog fold" evidence="6">
    <location>
        <begin position="1104"/>
        <end position="1268"/>
    </location>
</feature>
<dbReference type="PROSITE" id="PS00606">
    <property type="entry name" value="KS3_1"/>
    <property type="match status" value="1"/>
</dbReference>
<organism evidence="11 12">
    <name type="scientific">Penicillium salamii</name>
    <dbReference type="NCBI Taxonomy" id="1612424"/>
    <lineage>
        <taxon>Eukaryota</taxon>
        <taxon>Fungi</taxon>
        <taxon>Dikarya</taxon>
        <taxon>Ascomycota</taxon>
        <taxon>Pezizomycotina</taxon>
        <taxon>Eurotiomycetes</taxon>
        <taxon>Eurotiomycetidae</taxon>
        <taxon>Eurotiales</taxon>
        <taxon>Aspergillaceae</taxon>
        <taxon>Penicillium</taxon>
    </lineage>
</organism>
<dbReference type="Gene3D" id="3.40.366.10">
    <property type="entry name" value="Malonyl-Coenzyme A Acyl Carrier Protein, domain 2"/>
    <property type="match status" value="2"/>
</dbReference>
<dbReference type="SMART" id="SM00827">
    <property type="entry name" value="PKS_AT"/>
    <property type="match status" value="1"/>
</dbReference>
<dbReference type="Gene3D" id="3.10.129.110">
    <property type="entry name" value="Polyketide synthase dehydratase"/>
    <property type="match status" value="1"/>
</dbReference>
<feature type="domain" description="Carrier" evidence="8">
    <location>
        <begin position="1411"/>
        <end position="1492"/>
    </location>
</feature>
<dbReference type="InterPro" id="IPR014043">
    <property type="entry name" value="Acyl_transferase_dom"/>
</dbReference>
<dbReference type="SUPFAM" id="SSF47336">
    <property type="entry name" value="ACP-like"/>
    <property type="match status" value="2"/>
</dbReference>
<dbReference type="PROSITE" id="PS52019">
    <property type="entry name" value="PKS_MFAS_DH"/>
    <property type="match status" value="1"/>
</dbReference>
<dbReference type="SUPFAM" id="SSF52151">
    <property type="entry name" value="FabD/lysophospholipase-like"/>
    <property type="match status" value="1"/>
</dbReference>
<evidence type="ECO:0000256" key="1">
    <source>
        <dbReference type="ARBA" id="ARBA00004721"/>
    </source>
</evidence>
<dbReference type="InterPro" id="IPR029063">
    <property type="entry name" value="SAM-dependent_MTases_sf"/>
</dbReference>
<dbReference type="InterPro" id="IPR036736">
    <property type="entry name" value="ACP-like_sf"/>
</dbReference>
<dbReference type="Pfam" id="PF08242">
    <property type="entry name" value="Methyltransf_12"/>
    <property type="match status" value="1"/>
</dbReference>
<dbReference type="InterPro" id="IPR013217">
    <property type="entry name" value="Methyltransf_12"/>
</dbReference>
<protein>
    <recommendedName>
        <fullName evidence="13">Polyketide synthase</fullName>
    </recommendedName>
</protein>
<dbReference type="InterPro" id="IPR029058">
    <property type="entry name" value="AB_hydrolase_fold"/>
</dbReference>
<evidence type="ECO:0000259" key="9">
    <source>
        <dbReference type="PROSITE" id="PS52004"/>
    </source>
</evidence>
<dbReference type="SMART" id="SM00825">
    <property type="entry name" value="PKS_KS"/>
    <property type="match status" value="1"/>
</dbReference>
<evidence type="ECO:0000259" key="10">
    <source>
        <dbReference type="PROSITE" id="PS52019"/>
    </source>
</evidence>
<evidence type="ECO:0000256" key="7">
    <source>
        <dbReference type="SAM" id="MobiDB-lite"/>
    </source>
</evidence>
<accession>A0A9W4NGX5</accession>
<sequence>MSNSTRYPEHAVAVVGMACRTAAGDTLDDLWEAVQSGRSMESEIDSQRFPDAPREGKRWGNFLSDIDSFDHQFFKKSKREAATLDPHQRVLLETTYHALEAAGSFGCHHKQKPEGYDRAQDDEMTGWFNGMDAPDYPLNLACHPASPYTTLGMLRSFESGRLSHFFGWTGPSNVIDTACSSAMVAIHHACRAIQLGDCTRAVAGGINLITNTALFEALQAGGFLSDTGPCKTFDARADGYCRGEAVGVAVLKSLDMALKDGDDIHGVILATASNQNLNYTSLTNSVVESQVALYRETLARAGVDKSHVSYVEAHGTGTQAGDVVEIEAIRQALGGEKRSSSLYIGSTKPNVGHTEGASGVVSLIKVLLMLKHGNIPQLANFMNLNPKIPPLEPDNLAILTSTTRWDDARRLALVNNAGASGNNTFALVAARPQQPPSTELEQITLSTSSWPIFVYALSKTSLLTYLAKLKELIDQEEPADDQISDMAYALAVQQNRQFKQVFSTTVSSVDSLRAQLSDPDKYLSVLGTPKPIVILFSGQNGNTVPSARSFYDGSLLFRNHISRCEEVMQSLGLPGLVQCVLQGIEGDADLVTRHATMFAIQYSCAMSWIESGVKPQMVCGHSLGEWVAMAVSGCITLEAGLTIVTGTIRDNEKVFTANQQTTNTKKGRASLIEKLWGTDTGGMIAIQTNLVKRSSTPEKHLEPFREKYPETELDIACYNSLNNYVVAGRTSDIELLESYLKQISIADSELRFTVIRGVHAYHSALVDPILDESAKLSALISFQEPTIPFESCHDGPWSDPRSNIIARNTRGPVQFAQAMAEIINRLGSCVFLEAGIGSTIIPMARRAVIQEQPESSHDFISINGNNSLQSLAEATSRLWKIGCPRVNFWLFDKVQRSKYKPFTLPMYQFDKQKHWMEYTGLSGNSKAKETLQELEPSPVCPNCMNANRDYYVRLDSAKSQDTGHFVFEVNTCSSRYQEVVKGHVVVGFPILPAAMYLALASHAITLLPISESLKDEGRIIAQDLVLNMPLGLDTSQSVWLTLSERSKGGWLFELSSSGKRGDSASHAKGILFQISGSGIANATECKSEDDENLSRISALLEGHDVESLRGMMVYRMVATAVKYSPALRGIRHLAFRGNEGAGNVVIPGDSFPKADLSSNDNIADPLIIDNFFQVAGMVAPFLQDKGTANDECDEVDAHDDSLYVCTGFKSVKPLGGLERSLKYRVYTIANYVGKNESVLDTFVFDEQRKRVWSARGIRFAKVARKSLARTLTGEDPAMNSSEQSSSPSSDLDEPPPVKSSEVKNSDPVPTRSIGINPSKVLDGVQAILSKSLDVPVEEITEPTPLEDLGADSLVSSEILTGICDKFNIQITTTEFASVTDVASVCKLVSSCSQGDPGIEVTGGVMTDIPIKTDETAVSNCHASVFKILSDSLDLDVSEITMDSNLEDLGVDSLVASEIMGNLNKTLGVDRSSTDLSSVVNVASLCSLFASPIDVDPAGKDATRRPGAPNASLKPKHTDSGIENTDESDERIDPQPKEPQSTMDSVHAAFNQTRRGFDSYAKEVNLTGFWTQFYPQQSEGVVAFILEAFEKLGCPIRDFNQGDELPDLEQTLPKWHREIPRLWEILEEFGIVEKQTNGFIRGPATLEEKVSAKQLTVNLMSEFPQFESSTKLFDLLGPHLADVLTGKSDSASILFGSDHNRKILEDSYLNMPHLWAATKAFCDFFSKTIQLYTTDGEPFRILEIGAGTGGTTKHLIPLLQAAGIPFVYTFTEISASLLARAKRTIFKGIEGMEFRKLNIEEDPPEELLEHYHMVVSSNCVHATHDLQRSLTNIRRMLRSDDGCLVLIEVTQKLAWYELVWGLLHGWWLFDDGRDYALQSAWAWDRAMQASGFSHVDWSDSTSRESRDSRVILGIAGRISTSCSSKATSTILYRGNLEKDRTLFLFPDVLGSGAVFGGLRPIFRNTQGISVVALNSPFSNVRPDLDQEPSVEEHAGFYVAELKRRQHQGPYILGGYSFGGIVAFEAVRQLLENGDRVEKLFLFDTLCPIGKSSLPDDLIKFLNTIDCVSSDKDDQIQGSNQGRLTMKDHFTFARRQLERYTATKLPGRKFPQAVLVSAREGVNKQDAVPRPCVSPPYQRVVDWFLDDRDTGEDRGWKEFLPDLTVIPAGGNHFSLMESPAINGWGAEIVRIIEA</sequence>
<dbReference type="GO" id="GO:0004315">
    <property type="term" value="F:3-oxoacyl-[acyl-carrier-protein] synthase activity"/>
    <property type="evidence" value="ECO:0007669"/>
    <property type="project" value="InterPro"/>
</dbReference>
<feature type="region of interest" description="Disordered" evidence="7">
    <location>
        <begin position="1496"/>
        <end position="1543"/>
    </location>
</feature>
<dbReference type="Pfam" id="PF00698">
    <property type="entry name" value="Acyl_transf_1"/>
    <property type="match status" value="1"/>
</dbReference>
<evidence type="ECO:0000313" key="12">
    <source>
        <dbReference type="Proteomes" id="UP001152592"/>
    </source>
</evidence>
<dbReference type="GO" id="GO:0031177">
    <property type="term" value="F:phosphopantetheine binding"/>
    <property type="evidence" value="ECO:0007669"/>
    <property type="project" value="InterPro"/>
</dbReference>
<dbReference type="SUPFAM" id="SSF53474">
    <property type="entry name" value="alpha/beta-Hydrolases"/>
    <property type="match status" value="1"/>
</dbReference>
<feature type="domain" description="PKS/mFAS DH" evidence="10">
    <location>
        <begin position="948"/>
        <end position="1268"/>
    </location>
</feature>
<dbReference type="InterPro" id="IPR009081">
    <property type="entry name" value="PP-bd_ACP"/>
</dbReference>
<dbReference type="Gene3D" id="3.40.47.10">
    <property type="match status" value="1"/>
</dbReference>
<dbReference type="InterPro" id="IPR016039">
    <property type="entry name" value="Thiolase-like"/>
</dbReference>
<dbReference type="Gene3D" id="1.10.1200.10">
    <property type="entry name" value="ACP-like"/>
    <property type="match status" value="2"/>
</dbReference>
<keyword evidence="4" id="KW-0808">Transferase</keyword>
<dbReference type="InterPro" id="IPR016035">
    <property type="entry name" value="Acyl_Trfase/lysoPLipase"/>
</dbReference>
<evidence type="ECO:0000256" key="4">
    <source>
        <dbReference type="ARBA" id="ARBA00022679"/>
    </source>
</evidence>
<dbReference type="GO" id="GO:0006633">
    <property type="term" value="P:fatty acid biosynthetic process"/>
    <property type="evidence" value="ECO:0007669"/>
    <property type="project" value="InterPro"/>
</dbReference>
<dbReference type="InterPro" id="IPR001031">
    <property type="entry name" value="Thioesterase"/>
</dbReference>
<keyword evidence="5" id="KW-0511">Multifunctional enzyme</keyword>
<dbReference type="GO" id="GO:0017000">
    <property type="term" value="P:antibiotic biosynthetic process"/>
    <property type="evidence" value="ECO:0007669"/>
    <property type="project" value="UniProtKB-ARBA"/>
</dbReference>
<dbReference type="Pfam" id="PF00975">
    <property type="entry name" value="Thioesterase"/>
    <property type="match status" value="1"/>
</dbReference>
<feature type="active site" description="Proton acceptor; for dehydratase activity" evidence="6">
    <location>
        <position position="983"/>
    </location>
</feature>
<evidence type="ECO:0000256" key="6">
    <source>
        <dbReference type="PROSITE-ProRule" id="PRU01363"/>
    </source>
</evidence>
<dbReference type="InterPro" id="IPR018201">
    <property type="entry name" value="Ketoacyl_synth_AS"/>
</dbReference>
<comment type="pathway">
    <text evidence="1">Secondary metabolite biosynthesis; terpenoid biosynthesis.</text>
</comment>
<dbReference type="PROSITE" id="PS50075">
    <property type="entry name" value="CARRIER"/>
    <property type="match status" value="2"/>
</dbReference>
<feature type="region of interest" description="Disordered" evidence="7">
    <location>
        <begin position="1270"/>
        <end position="1316"/>
    </location>
</feature>
<proteinExistence type="predicted"/>
<dbReference type="Gene3D" id="3.30.70.3290">
    <property type="match status" value="2"/>
</dbReference>
<evidence type="ECO:0000256" key="5">
    <source>
        <dbReference type="ARBA" id="ARBA00023268"/>
    </source>
</evidence>
<dbReference type="Pfam" id="PF00550">
    <property type="entry name" value="PP-binding"/>
    <property type="match status" value="2"/>
</dbReference>
<evidence type="ECO:0000259" key="8">
    <source>
        <dbReference type="PROSITE" id="PS50075"/>
    </source>
</evidence>
<dbReference type="PANTHER" id="PTHR43775:SF21">
    <property type="entry name" value="NON-REDUCING POLYKETIDE SYNTHASE AUSA-RELATED"/>
    <property type="match status" value="1"/>
</dbReference>
<feature type="domain" description="Carrier" evidence="8">
    <location>
        <begin position="1318"/>
        <end position="1392"/>
    </location>
</feature>
<dbReference type="GO" id="GO:0004312">
    <property type="term" value="F:fatty acid synthase activity"/>
    <property type="evidence" value="ECO:0007669"/>
    <property type="project" value="TreeGrafter"/>
</dbReference>
<dbReference type="Gene3D" id="3.40.50.1820">
    <property type="entry name" value="alpha/beta hydrolase"/>
    <property type="match status" value="1"/>
</dbReference>
<gene>
    <name evidence="11" type="ORF">PSALAMII_LOCUS4061</name>
</gene>
<name>A0A9W4NGX5_9EURO</name>
<evidence type="ECO:0008006" key="13">
    <source>
        <dbReference type="Google" id="ProtNLM"/>
    </source>
</evidence>
<dbReference type="OrthoDB" id="10261918at2759"/>
<reference evidence="11" key="1">
    <citation type="submission" date="2021-07" db="EMBL/GenBank/DDBJ databases">
        <authorList>
            <person name="Branca A.L. A."/>
        </authorList>
    </citation>
    <scope>NUCLEOTIDE SEQUENCE</scope>
</reference>
<evidence type="ECO:0000313" key="11">
    <source>
        <dbReference type="EMBL" id="CAG8365314.1"/>
    </source>
</evidence>
<feature type="active site" description="Proton donor; for dehydratase activity" evidence="6">
    <location>
        <position position="1169"/>
    </location>
</feature>
<evidence type="ECO:0000256" key="3">
    <source>
        <dbReference type="ARBA" id="ARBA00022553"/>
    </source>
</evidence>
<dbReference type="InterPro" id="IPR020806">
    <property type="entry name" value="PKS_PP-bd"/>
</dbReference>
<dbReference type="CDD" id="cd00833">
    <property type="entry name" value="PKS"/>
    <property type="match status" value="1"/>
</dbReference>
<dbReference type="InterPro" id="IPR014031">
    <property type="entry name" value="Ketoacyl_synth_C"/>
</dbReference>
<comment type="caution">
    <text evidence="11">The sequence shown here is derived from an EMBL/GenBank/DDBJ whole genome shotgun (WGS) entry which is preliminary data.</text>
</comment>